<gene>
    <name evidence="2" type="ORF">SPIL2461_LOCUS15199</name>
</gene>
<dbReference type="OrthoDB" id="446629at2759"/>
<dbReference type="AlphaFoldDB" id="A0A812UH87"/>
<name>A0A812UH87_SYMPI</name>
<dbReference type="Proteomes" id="UP000649617">
    <property type="component" value="Unassembled WGS sequence"/>
</dbReference>
<organism evidence="2 3">
    <name type="scientific">Symbiodinium pilosum</name>
    <name type="common">Dinoflagellate</name>
    <dbReference type="NCBI Taxonomy" id="2952"/>
    <lineage>
        <taxon>Eukaryota</taxon>
        <taxon>Sar</taxon>
        <taxon>Alveolata</taxon>
        <taxon>Dinophyceae</taxon>
        <taxon>Suessiales</taxon>
        <taxon>Symbiodiniaceae</taxon>
        <taxon>Symbiodinium</taxon>
    </lineage>
</organism>
<accession>A0A812UH87</accession>
<protein>
    <submittedName>
        <fullName evidence="2">Uncharacterized protein</fullName>
    </submittedName>
</protein>
<proteinExistence type="predicted"/>
<keyword evidence="3" id="KW-1185">Reference proteome</keyword>
<dbReference type="EMBL" id="CAJNIZ010036558">
    <property type="protein sequence ID" value="CAE7566168.1"/>
    <property type="molecule type" value="Genomic_DNA"/>
</dbReference>
<evidence type="ECO:0000313" key="2">
    <source>
        <dbReference type="EMBL" id="CAE7566168.1"/>
    </source>
</evidence>
<comment type="caution">
    <text evidence="2">The sequence shown here is derived from an EMBL/GenBank/DDBJ whole genome shotgun (WGS) entry which is preliminary data.</text>
</comment>
<sequence>MGCASSTGAQEAEVVLAKSSKSPKTAFDLPVKEVKHFEEDDVETQSVSTKASTFTSSTHSAALSVELMDLDSSWDFEKTPIAVPEGLVVRRPPTRRLHEKHVKKLNKFLSDVERRPQILGEIVGKRRLPFGGEPGEGDRGDNVVLSF</sequence>
<evidence type="ECO:0000256" key="1">
    <source>
        <dbReference type="SAM" id="MobiDB-lite"/>
    </source>
</evidence>
<reference evidence="2" key="1">
    <citation type="submission" date="2021-02" db="EMBL/GenBank/DDBJ databases">
        <authorList>
            <person name="Dougan E. K."/>
            <person name="Rhodes N."/>
            <person name="Thang M."/>
            <person name="Chan C."/>
        </authorList>
    </citation>
    <scope>NUCLEOTIDE SEQUENCE</scope>
</reference>
<evidence type="ECO:0000313" key="3">
    <source>
        <dbReference type="Proteomes" id="UP000649617"/>
    </source>
</evidence>
<feature type="region of interest" description="Disordered" evidence="1">
    <location>
        <begin position="1"/>
        <end position="21"/>
    </location>
</feature>